<keyword evidence="1" id="KW-0732">Signal</keyword>
<comment type="caution">
    <text evidence="2">The sequence shown here is derived from an EMBL/GenBank/DDBJ whole genome shotgun (WGS) entry which is preliminary data.</text>
</comment>
<evidence type="ECO:0000313" key="2">
    <source>
        <dbReference type="EMBL" id="CAI9121523.1"/>
    </source>
</evidence>
<dbReference type="EMBL" id="CATKSH010000016">
    <property type="protein sequence ID" value="CAI9121523.1"/>
    <property type="molecule type" value="Genomic_DNA"/>
</dbReference>
<evidence type="ECO:0000313" key="3">
    <source>
        <dbReference type="Proteomes" id="UP001176960"/>
    </source>
</evidence>
<proteinExistence type="predicted"/>
<name>A0AA35UHL1_9PROT</name>
<sequence>MYKSTRLLAATLMVPLFVIARPAAADTVPFTPQTTCAALIFYSQTDNVGVPTPEAKARLASLLEMMKPYTDALQPYGTFDALIRKIFASLDMECRKDQGQTLGVAVQTAGEATIDVINRDLKTAGRPDHVNYPAR</sequence>
<accession>A0AA35UHL1</accession>
<dbReference type="RefSeq" id="WP_289843684.1">
    <property type="nucleotide sequence ID" value="NZ_CATKSH010000016.1"/>
</dbReference>
<feature type="chain" id="PRO_5041360829" evidence="1">
    <location>
        <begin position="26"/>
        <end position="135"/>
    </location>
</feature>
<evidence type="ECO:0000256" key="1">
    <source>
        <dbReference type="SAM" id="SignalP"/>
    </source>
</evidence>
<reference evidence="2" key="1">
    <citation type="submission" date="2023-03" db="EMBL/GenBank/DDBJ databases">
        <authorList>
            <person name="Cleenwerck I."/>
        </authorList>
    </citation>
    <scope>NUCLEOTIDE SEQUENCE</scope>
    <source>
        <strain evidence="2">LMG 32879</strain>
    </source>
</reference>
<organism evidence="2 3">
    <name type="scientific">Brytella acorum</name>
    <dbReference type="NCBI Taxonomy" id="2959299"/>
    <lineage>
        <taxon>Bacteria</taxon>
        <taxon>Pseudomonadati</taxon>
        <taxon>Pseudomonadota</taxon>
        <taxon>Alphaproteobacteria</taxon>
        <taxon>Acetobacterales</taxon>
        <taxon>Acetobacteraceae</taxon>
        <taxon>Brytella</taxon>
    </lineage>
</organism>
<dbReference type="Proteomes" id="UP001176960">
    <property type="component" value="Unassembled WGS sequence"/>
</dbReference>
<gene>
    <name evidence="2" type="ORF">LMG32879_002370</name>
</gene>
<feature type="signal peptide" evidence="1">
    <location>
        <begin position="1"/>
        <end position="25"/>
    </location>
</feature>
<dbReference type="AlphaFoldDB" id="A0AA35UHL1"/>
<keyword evidence="3" id="KW-1185">Reference proteome</keyword>
<protein>
    <submittedName>
        <fullName evidence="2">Uncharacterized protein</fullName>
    </submittedName>
</protein>